<dbReference type="EC" id="4.1.1.52" evidence="7"/>
<keyword evidence="11" id="KW-1185">Reference proteome</keyword>
<dbReference type="Gene3D" id="3.20.20.140">
    <property type="entry name" value="Metal-dependent hydrolases"/>
    <property type="match status" value="1"/>
</dbReference>
<evidence type="ECO:0000313" key="10">
    <source>
        <dbReference type="EMBL" id="KAL1297011.1"/>
    </source>
</evidence>
<evidence type="ECO:0000256" key="3">
    <source>
        <dbReference type="ARBA" id="ARBA00022793"/>
    </source>
</evidence>
<organism evidence="10 11">
    <name type="scientific">Neodothiora populina</name>
    <dbReference type="NCBI Taxonomy" id="2781224"/>
    <lineage>
        <taxon>Eukaryota</taxon>
        <taxon>Fungi</taxon>
        <taxon>Dikarya</taxon>
        <taxon>Ascomycota</taxon>
        <taxon>Pezizomycotina</taxon>
        <taxon>Dothideomycetes</taxon>
        <taxon>Dothideomycetidae</taxon>
        <taxon>Dothideales</taxon>
        <taxon>Dothioraceae</taxon>
        <taxon>Neodothiora</taxon>
    </lineage>
</organism>
<comment type="similarity">
    <text evidence="1">Belongs to the metallo-dependent hydrolases superfamily. ACMSD family.</text>
</comment>
<dbReference type="SUPFAM" id="SSF51556">
    <property type="entry name" value="Metallo-dependent hydrolases"/>
    <property type="match status" value="1"/>
</dbReference>
<dbReference type="PANTHER" id="PTHR21240:SF29">
    <property type="entry name" value="AMIDOHYDROLASE-RELATED DOMAIN-CONTAINING PROTEIN"/>
    <property type="match status" value="1"/>
</dbReference>
<accession>A0ABR3P2W6</accession>
<feature type="domain" description="Amidohydrolase-related" evidence="9">
    <location>
        <begin position="6"/>
        <end position="340"/>
    </location>
</feature>
<sequence>MANSRIDVHAHFLPPDYFQACLDNGYANPDGMPALPKWSTEAHLDSMSRIGISKSILSISSPGTYLKIGDKQLASTVTRYCNNYAASLKKQYPSKFGFWASLPLPDIELALAEIPQAIEDGCDGFAVKTNHQGHYLGDPLFDPVFEEFNKRRAIVFIHPTSPCIACGDGKEPIKAAPLHANFPNPMIEFFFDTARCVTNLFLSGTVARYPDITYVIPHAGGAMPPILPRFTGFSTLVPGPWTGVAEKEARQAFNKQFYFDLAGFPFSNSSEDGKPSGQLVGLVQGCGVSSQRLMYGSDFPFTSVEGVNMLAGQMNTGVKKMFSDDEIEAIYHGNAQRLLDRRQSV</sequence>
<dbReference type="InterPro" id="IPR032465">
    <property type="entry name" value="ACMSD"/>
</dbReference>
<dbReference type="Pfam" id="PF04909">
    <property type="entry name" value="Amidohydro_2"/>
    <property type="match status" value="1"/>
</dbReference>
<protein>
    <recommendedName>
        <fullName evidence="7">6-methylsalicylate decarboxylase</fullName>
        <ecNumber evidence="7">4.1.1.52</ecNumber>
    </recommendedName>
</protein>
<comment type="catalytic activity">
    <reaction evidence="6">
        <text>6-methylsalicylate + H(+) = 3-methylphenol + CO2</text>
        <dbReference type="Rhea" id="RHEA:23112"/>
        <dbReference type="ChEBI" id="CHEBI:15378"/>
        <dbReference type="ChEBI" id="CHEBI:16526"/>
        <dbReference type="ChEBI" id="CHEBI:17231"/>
        <dbReference type="ChEBI" id="CHEBI:36658"/>
        <dbReference type="EC" id="4.1.1.52"/>
    </reaction>
    <physiologicalReaction direction="left-to-right" evidence="6">
        <dbReference type="Rhea" id="RHEA:23113"/>
    </physiologicalReaction>
</comment>
<dbReference type="Proteomes" id="UP001562354">
    <property type="component" value="Unassembled WGS sequence"/>
</dbReference>
<proteinExistence type="inferred from homology"/>
<dbReference type="RefSeq" id="XP_069196693.1">
    <property type="nucleotide sequence ID" value="XM_069344274.1"/>
</dbReference>
<comment type="caution">
    <text evidence="10">The sequence shown here is derived from an EMBL/GenBank/DDBJ whole genome shotgun (WGS) entry which is preliminary data.</text>
</comment>
<keyword evidence="4" id="KW-0862">Zinc</keyword>
<dbReference type="InterPro" id="IPR032466">
    <property type="entry name" value="Metal_Hydrolase"/>
</dbReference>
<evidence type="ECO:0000256" key="7">
    <source>
        <dbReference type="ARBA" id="ARBA00038889"/>
    </source>
</evidence>
<evidence type="ECO:0000256" key="2">
    <source>
        <dbReference type="ARBA" id="ARBA00022723"/>
    </source>
</evidence>
<dbReference type="PANTHER" id="PTHR21240">
    <property type="entry name" value="2-AMINO-3-CARBOXYLMUCONATE-6-SEMIALDEHYDE DECARBOXYLASE"/>
    <property type="match status" value="1"/>
</dbReference>
<keyword evidence="3 8" id="KW-0210">Decarboxylase</keyword>
<evidence type="ECO:0000256" key="1">
    <source>
        <dbReference type="ARBA" id="ARBA00005871"/>
    </source>
</evidence>
<evidence type="ECO:0000259" key="9">
    <source>
        <dbReference type="Pfam" id="PF04909"/>
    </source>
</evidence>
<evidence type="ECO:0000313" key="11">
    <source>
        <dbReference type="Proteomes" id="UP001562354"/>
    </source>
</evidence>
<evidence type="ECO:0000256" key="5">
    <source>
        <dbReference type="ARBA" id="ARBA00023239"/>
    </source>
</evidence>
<keyword evidence="5 8" id="KW-0456">Lyase</keyword>
<reference evidence="10 11" key="1">
    <citation type="submission" date="2024-07" db="EMBL/GenBank/DDBJ databases">
        <title>Draft sequence of the Neodothiora populina.</title>
        <authorList>
            <person name="Drown D.D."/>
            <person name="Schuette U.S."/>
            <person name="Buechlein A.B."/>
            <person name="Rusch D.R."/>
            <person name="Winton L.W."/>
            <person name="Adams G.A."/>
        </authorList>
    </citation>
    <scope>NUCLEOTIDE SEQUENCE [LARGE SCALE GENOMIC DNA]</scope>
    <source>
        <strain evidence="10 11">CPC 39397</strain>
    </source>
</reference>
<evidence type="ECO:0000256" key="4">
    <source>
        <dbReference type="ARBA" id="ARBA00022833"/>
    </source>
</evidence>
<dbReference type="GeneID" id="95978305"/>
<evidence type="ECO:0000256" key="6">
    <source>
        <dbReference type="ARBA" id="ARBA00036832"/>
    </source>
</evidence>
<dbReference type="InterPro" id="IPR006680">
    <property type="entry name" value="Amidohydro-rel"/>
</dbReference>
<keyword evidence="2" id="KW-0479">Metal-binding</keyword>
<evidence type="ECO:0000256" key="8">
    <source>
        <dbReference type="RuleBase" id="RU366045"/>
    </source>
</evidence>
<dbReference type="EMBL" id="JBFMKM010000016">
    <property type="protein sequence ID" value="KAL1297011.1"/>
    <property type="molecule type" value="Genomic_DNA"/>
</dbReference>
<gene>
    <name evidence="10" type="ORF">AAFC00_004605</name>
</gene>
<name>A0ABR3P2W6_9PEZI</name>